<evidence type="ECO:0000313" key="2">
    <source>
        <dbReference type="Proteomes" id="UP001177023"/>
    </source>
</evidence>
<comment type="caution">
    <text evidence="1">The sequence shown here is derived from an EMBL/GenBank/DDBJ whole genome shotgun (WGS) entry which is preliminary data.</text>
</comment>
<sequence length="261" mass="29510">MPARSETDAGYEFVCMYSVFHNNVDLSYSMTIRDIPRASNVKRGDALSSSLMGLNLHEEAERLLPKDFTSVPYIKHHMDLLLDLIANHPNGDQFFLQYGHLPFIEFAGPRSWRTCYYAGYDIGEYEQAKSQHPSGMMLFRCVSTKKRGQQNVDMVCFGLVAEVLSSLAIFDENGNEQPHHIGCLDFYVIKTWIGDLEVLLCVQGDGFVRSDDGRHQIVELKCSVLVRCGNWGRLLGELSPIPAETACLPHHEKPSLFFAMQ</sequence>
<protein>
    <submittedName>
        <fullName evidence="1">Uncharacterized protein</fullName>
    </submittedName>
</protein>
<feature type="non-terminal residue" evidence="1">
    <location>
        <position position="1"/>
    </location>
</feature>
<proteinExistence type="predicted"/>
<dbReference type="Proteomes" id="UP001177023">
    <property type="component" value="Unassembled WGS sequence"/>
</dbReference>
<gene>
    <name evidence="1" type="ORF">MSPICULIGERA_LOCUS15559</name>
</gene>
<name>A0AA36CXN9_9BILA</name>
<evidence type="ECO:0000313" key="1">
    <source>
        <dbReference type="EMBL" id="CAJ0577281.1"/>
    </source>
</evidence>
<dbReference type="AlphaFoldDB" id="A0AA36CXN9"/>
<dbReference type="EMBL" id="CATQJA010002650">
    <property type="protein sequence ID" value="CAJ0577281.1"/>
    <property type="molecule type" value="Genomic_DNA"/>
</dbReference>
<reference evidence="1" key="1">
    <citation type="submission" date="2023-06" db="EMBL/GenBank/DDBJ databases">
        <authorList>
            <person name="Delattre M."/>
        </authorList>
    </citation>
    <scope>NUCLEOTIDE SEQUENCE</scope>
    <source>
        <strain evidence="1">AF72</strain>
    </source>
</reference>
<organism evidence="1 2">
    <name type="scientific">Mesorhabditis spiculigera</name>
    <dbReference type="NCBI Taxonomy" id="96644"/>
    <lineage>
        <taxon>Eukaryota</taxon>
        <taxon>Metazoa</taxon>
        <taxon>Ecdysozoa</taxon>
        <taxon>Nematoda</taxon>
        <taxon>Chromadorea</taxon>
        <taxon>Rhabditida</taxon>
        <taxon>Rhabditina</taxon>
        <taxon>Rhabditomorpha</taxon>
        <taxon>Rhabditoidea</taxon>
        <taxon>Rhabditidae</taxon>
        <taxon>Mesorhabditinae</taxon>
        <taxon>Mesorhabditis</taxon>
    </lineage>
</organism>
<keyword evidence="2" id="KW-1185">Reference proteome</keyword>
<accession>A0AA36CXN9</accession>